<dbReference type="RefSeq" id="WP_092982959.1">
    <property type="nucleotide sequence ID" value="NZ_FOYQ01000002.1"/>
</dbReference>
<dbReference type="AlphaFoldDB" id="A0A1I6HDC6"/>
<dbReference type="SMART" id="SM00886">
    <property type="entry name" value="Dabb"/>
    <property type="match status" value="1"/>
</dbReference>
<dbReference type="PANTHER" id="PTHR33178">
    <property type="match status" value="1"/>
</dbReference>
<name>A0A1I6HDC6_9FLAO</name>
<dbReference type="Gene3D" id="3.30.70.100">
    <property type="match status" value="1"/>
</dbReference>
<dbReference type="PROSITE" id="PS51502">
    <property type="entry name" value="S_R_A_B_BARREL"/>
    <property type="match status" value="1"/>
</dbReference>
<evidence type="ECO:0000313" key="5">
    <source>
        <dbReference type="Proteomes" id="UP000199534"/>
    </source>
</evidence>
<evidence type="ECO:0000313" key="4">
    <source>
        <dbReference type="EMBL" id="SFR52287.1"/>
    </source>
</evidence>
<dbReference type="Pfam" id="PF07876">
    <property type="entry name" value="Dabb"/>
    <property type="match status" value="1"/>
</dbReference>
<dbReference type="PROSITE" id="PS51257">
    <property type="entry name" value="PROKAR_LIPOPROTEIN"/>
    <property type="match status" value="1"/>
</dbReference>
<dbReference type="Proteomes" id="UP000199534">
    <property type="component" value="Unassembled WGS sequence"/>
</dbReference>
<gene>
    <name evidence="4" type="ORF">SAMN04490243_2574</name>
</gene>
<feature type="region of interest" description="Disordered" evidence="2">
    <location>
        <begin position="21"/>
        <end position="42"/>
    </location>
</feature>
<comment type="subunit">
    <text evidence="1">Homodimer.</text>
</comment>
<evidence type="ECO:0000256" key="1">
    <source>
        <dbReference type="ARBA" id="ARBA00011738"/>
    </source>
</evidence>
<dbReference type="OrthoDB" id="9816070at2"/>
<dbReference type="InterPro" id="IPR011008">
    <property type="entry name" value="Dimeric_a/b-barrel"/>
</dbReference>
<dbReference type="InterPro" id="IPR013097">
    <property type="entry name" value="Dabb"/>
</dbReference>
<organism evidence="4 5">
    <name type="scientific">Robiginitalea myxolifaciens</name>
    <dbReference type="NCBI Taxonomy" id="400055"/>
    <lineage>
        <taxon>Bacteria</taxon>
        <taxon>Pseudomonadati</taxon>
        <taxon>Bacteroidota</taxon>
        <taxon>Flavobacteriia</taxon>
        <taxon>Flavobacteriales</taxon>
        <taxon>Flavobacteriaceae</taxon>
        <taxon>Robiginitalea</taxon>
    </lineage>
</organism>
<dbReference type="InterPro" id="IPR044662">
    <property type="entry name" value="HS1/DABB1-like"/>
</dbReference>
<dbReference type="STRING" id="400055.SAMN04490243_2574"/>
<sequence>MKTNILVLFAICLLASCGESNTNVKESEDPISADSDMTQTETKAPEKMLRHVVLFKFKDSSTPEDIQAVEAAFADLPNKIPEIVGFEWGTNNSPEGLDKGFTHCFFLTFESEAARDTYLPHPDHKAFGDIAGPHIEDVLVVDYWNN</sequence>
<evidence type="ECO:0000259" key="3">
    <source>
        <dbReference type="PROSITE" id="PS51502"/>
    </source>
</evidence>
<dbReference type="EMBL" id="FOYQ01000002">
    <property type="protein sequence ID" value="SFR52287.1"/>
    <property type="molecule type" value="Genomic_DNA"/>
</dbReference>
<reference evidence="4 5" key="1">
    <citation type="submission" date="2016-10" db="EMBL/GenBank/DDBJ databases">
        <authorList>
            <person name="de Groot N.N."/>
        </authorList>
    </citation>
    <scope>NUCLEOTIDE SEQUENCE [LARGE SCALE GENOMIC DNA]</scope>
    <source>
        <strain evidence="4 5">DSM 21019</strain>
    </source>
</reference>
<feature type="domain" description="Stress-response A/B barrel" evidence="3">
    <location>
        <begin position="49"/>
        <end position="143"/>
    </location>
</feature>
<accession>A0A1I6HDC6</accession>
<protein>
    <submittedName>
        <fullName evidence="4">Stress responsive A/B Barrel Domain</fullName>
    </submittedName>
</protein>
<evidence type="ECO:0000256" key="2">
    <source>
        <dbReference type="SAM" id="MobiDB-lite"/>
    </source>
</evidence>
<keyword evidence="5" id="KW-1185">Reference proteome</keyword>
<dbReference type="SUPFAM" id="SSF54909">
    <property type="entry name" value="Dimeric alpha+beta barrel"/>
    <property type="match status" value="1"/>
</dbReference>
<proteinExistence type="predicted"/>
<dbReference type="PANTHER" id="PTHR33178:SF10">
    <property type="entry name" value="STRESS-RESPONSE A_B BARREL DOMAIN-CONTAINING PROTEIN"/>
    <property type="match status" value="1"/>
</dbReference>